<feature type="transmembrane region" description="Helical" evidence="8">
    <location>
        <begin position="120"/>
        <end position="139"/>
    </location>
</feature>
<evidence type="ECO:0000256" key="7">
    <source>
        <dbReference type="ARBA" id="ARBA00023136"/>
    </source>
</evidence>
<comment type="similarity">
    <text evidence="2">Belongs to the cation diffusion facilitator (CDF) transporter (TC 2.A.4) family. SLC30A subfamily.</text>
</comment>
<dbReference type="InterPro" id="IPR058533">
    <property type="entry name" value="Cation_efflux_TM"/>
</dbReference>
<dbReference type="EMBL" id="VDFR01000069">
    <property type="protein sequence ID" value="TNC45221.1"/>
    <property type="molecule type" value="Genomic_DNA"/>
</dbReference>
<dbReference type="Gene3D" id="1.20.1510.10">
    <property type="entry name" value="Cation efflux protein transmembrane domain"/>
    <property type="match status" value="1"/>
</dbReference>
<evidence type="ECO:0000256" key="5">
    <source>
        <dbReference type="ARBA" id="ARBA00022989"/>
    </source>
</evidence>
<feature type="domain" description="Cation efflux protein transmembrane" evidence="9">
    <location>
        <begin position="22"/>
        <end position="209"/>
    </location>
</feature>
<proteinExistence type="inferred from homology"/>
<evidence type="ECO:0000313" key="11">
    <source>
        <dbReference type="EMBL" id="TNC33400.1"/>
    </source>
</evidence>
<feature type="transmembrane region" description="Helical" evidence="8">
    <location>
        <begin position="160"/>
        <end position="178"/>
    </location>
</feature>
<name>A0A5C4MN02_9ACTN</name>
<dbReference type="SUPFAM" id="SSF160240">
    <property type="entry name" value="Cation efflux protein cytoplasmic domain-like"/>
    <property type="match status" value="1"/>
</dbReference>
<dbReference type="InterPro" id="IPR027469">
    <property type="entry name" value="Cation_efflux_TMD_sf"/>
</dbReference>
<evidence type="ECO:0000256" key="4">
    <source>
        <dbReference type="ARBA" id="ARBA00022692"/>
    </source>
</evidence>
<evidence type="ECO:0000259" key="10">
    <source>
        <dbReference type="Pfam" id="PF16916"/>
    </source>
</evidence>
<dbReference type="InterPro" id="IPR036837">
    <property type="entry name" value="Cation_efflux_CTD_sf"/>
</dbReference>
<protein>
    <submittedName>
        <fullName evidence="12">Cation transporter</fullName>
    </submittedName>
</protein>
<dbReference type="PANTHER" id="PTHR11562">
    <property type="entry name" value="CATION EFFLUX PROTEIN/ ZINC TRANSPORTER"/>
    <property type="match status" value="1"/>
</dbReference>
<dbReference type="Pfam" id="PF16916">
    <property type="entry name" value="ZT_dimer"/>
    <property type="match status" value="1"/>
</dbReference>
<organism evidence="12 13">
    <name type="scientific">Mumia zhuanghuii</name>
    <dbReference type="NCBI Taxonomy" id="2585211"/>
    <lineage>
        <taxon>Bacteria</taxon>
        <taxon>Bacillati</taxon>
        <taxon>Actinomycetota</taxon>
        <taxon>Actinomycetes</taxon>
        <taxon>Propionibacteriales</taxon>
        <taxon>Nocardioidaceae</taxon>
        <taxon>Mumia</taxon>
    </lineage>
</organism>
<comment type="subcellular location">
    <subcellularLocation>
        <location evidence="1">Membrane</location>
        <topology evidence="1">Multi-pass membrane protein</topology>
    </subcellularLocation>
</comment>
<reference evidence="12 13" key="1">
    <citation type="submission" date="2019-05" db="EMBL/GenBank/DDBJ databases">
        <title>Mumia sp. nov., isolated from the intestinal contents of plateau pika (Ochotona curzoniae) in the Qinghai-Tibet plateau of China.</title>
        <authorList>
            <person name="Tian Z."/>
        </authorList>
    </citation>
    <scope>NUCLEOTIDE SEQUENCE [LARGE SCALE GENOMIC DNA]</scope>
    <source>
        <strain evidence="13">527</strain>
        <strain evidence="12">Z527</strain>
    </source>
</reference>
<dbReference type="GO" id="GO:0005886">
    <property type="term" value="C:plasma membrane"/>
    <property type="evidence" value="ECO:0007669"/>
    <property type="project" value="TreeGrafter"/>
</dbReference>
<evidence type="ECO:0000313" key="12">
    <source>
        <dbReference type="EMBL" id="TNC45221.1"/>
    </source>
</evidence>
<dbReference type="PANTHER" id="PTHR11562:SF17">
    <property type="entry name" value="RE54080P-RELATED"/>
    <property type="match status" value="1"/>
</dbReference>
<evidence type="ECO:0000256" key="2">
    <source>
        <dbReference type="ARBA" id="ARBA00008873"/>
    </source>
</evidence>
<evidence type="ECO:0000259" key="9">
    <source>
        <dbReference type="Pfam" id="PF01545"/>
    </source>
</evidence>
<dbReference type="GO" id="GO:0005385">
    <property type="term" value="F:zinc ion transmembrane transporter activity"/>
    <property type="evidence" value="ECO:0007669"/>
    <property type="project" value="TreeGrafter"/>
</dbReference>
<feature type="transmembrane region" description="Helical" evidence="8">
    <location>
        <begin position="20"/>
        <end position="44"/>
    </location>
</feature>
<dbReference type="InterPro" id="IPR002524">
    <property type="entry name" value="Cation_efflux"/>
</dbReference>
<keyword evidence="5 8" id="KW-1133">Transmembrane helix</keyword>
<evidence type="ECO:0000256" key="3">
    <source>
        <dbReference type="ARBA" id="ARBA00022448"/>
    </source>
</evidence>
<dbReference type="InterPro" id="IPR027470">
    <property type="entry name" value="Cation_efflux_CTD"/>
</dbReference>
<sequence>MGHDHAHGTPSARQRPRLAFVLGLTVLVLLVEVVAALVTGSLALLADAGHMMSDTFGLVMALIAVTVAQRAGSPRRTFGNHRTEILAAGANGLVLLGLCVWIVVSAIGRLGDAPEVDSPLMLAAGALGLAANVVGLLVLRAGAKESLNVRGAYLEVMGDALGSVAVIAAAAVIALTGWYDADPVASLVIAALILPRALGLLREVVDVLLESTPRGLDLEELRTHMTEVPGVLDVHDLHVWTITSGMPVMSAHVVVEDEVLGTDAGHGVLDRLRSCLSDHFDVEHSTFQLEPSAHAQTERHTHR</sequence>
<keyword evidence="4 8" id="KW-0812">Transmembrane</keyword>
<evidence type="ECO:0000256" key="1">
    <source>
        <dbReference type="ARBA" id="ARBA00004141"/>
    </source>
</evidence>
<comment type="caution">
    <text evidence="12">The sequence shown here is derived from an EMBL/GenBank/DDBJ whole genome shotgun (WGS) entry which is preliminary data.</text>
</comment>
<dbReference type="Pfam" id="PF01545">
    <property type="entry name" value="Cation_efflux"/>
    <property type="match status" value="1"/>
</dbReference>
<dbReference type="SUPFAM" id="SSF161111">
    <property type="entry name" value="Cation efflux protein transmembrane domain-like"/>
    <property type="match status" value="1"/>
</dbReference>
<dbReference type="OrthoDB" id="9809646at2"/>
<accession>A0A5C4MN02</accession>
<dbReference type="AlphaFoldDB" id="A0A5C4MN02"/>
<dbReference type="Gene3D" id="3.30.70.1350">
    <property type="entry name" value="Cation efflux protein, cytoplasmic domain"/>
    <property type="match status" value="1"/>
</dbReference>
<dbReference type="InterPro" id="IPR050681">
    <property type="entry name" value="CDF/SLC30A"/>
</dbReference>
<evidence type="ECO:0000256" key="8">
    <source>
        <dbReference type="SAM" id="Phobius"/>
    </source>
</evidence>
<evidence type="ECO:0000256" key="6">
    <source>
        <dbReference type="ARBA" id="ARBA00023065"/>
    </source>
</evidence>
<keyword evidence="3" id="KW-0813">Transport</keyword>
<feature type="transmembrane region" description="Helical" evidence="8">
    <location>
        <begin position="56"/>
        <end position="73"/>
    </location>
</feature>
<dbReference type="Proteomes" id="UP000306740">
    <property type="component" value="Unassembled WGS sequence"/>
</dbReference>
<dbReference type="NCBIfam" id="TIGR01297">
    <property type="entry name" value="CDF"/>
    <property type="match status" value="1"/>
</dbReference>
<dbReference type="RefSeq" id="WP_139106170.1">
    <property type="nucleotide sequence ID" value="NZ_VDFR01000069.1"/>
</dbReference>
<dbReference type="EMBL" id="VDFR01000170">
    <property type="protein sequence ID" value="TNC33400.1"/>
    <property type="molecule type" value="Genomic_DNA"/>
</dbReference>
<gene>
    <name evidence="12" type="ORF">FHE65_15530</name>
    <name evidence="11" type="ORF">FHE65_29000</name>
</gene>
<feature type="domain" description="Cation efflux protein cytoplasmic" evidence="10">
    <location>
        <begin position="213"/>
        <end position="291"/>
    </location>
</feature>
<feature type="transmembrane region" description="Helical" evidence="8">
    <location>
        <begin position="85"/>
        <end position="108"/>
    </location>
</feature>
<keyword evidence="7 8" id="KW-0472">Membrane</keyword>
<keyword evidence="6" id="KW-0406">Ion transport</keyword>
<evidence type="ECO:0000313" key="13">
    <source>
        <dbReference type="Proteomes" id="UP000306740"/>
    </source>
</evidence>